<accession>A0A645C8B2</accession>
<keyword evidence="1" id="KW-0472">Membrane</keyword>
<reference evidence="2" key="1">
    <citation type="submission" date="2019-08" db="EMBL/GenBank/DDBJ databases">
        <authorList>
            <person name="Kucharzyk K."/>
            <person name="Murdoch R.W."/>
            <person name="Higgins S."/>
            <person name="Loffler F."/>
        </authorList>
    </citation>
    <scope>NUCLEOTIDE SEQUENCE</scope>
</reference>
<name>A0A645C8B2_9ZZZZ</name>
<feature type="transmembrane region" description="Helical" evidence="1">
    <location>
        <begin position="277"/>
        <end position="297"/>
    </location>
</feature>
<evidence type="ECO:0008006" key="3">
    <source>
        <dbReference type="Google" id="ProtNLM"/>
    </source>
</evidence>
<keyword evidence="1" id="KW-1133">Transmembrane helix</keyword>
<evidence type="ECO:0000313" key="2">
    <source>
        <dbReference type="EMBL" id="MPM71833.1"/>
    </source>
</evidence>
<protein>
    <recommendedName>
        <fullName evidence="3">Type II secretion system protein GspF domain-containing protein</fullName>
    </recommendedName>
</protein>
<feature type="transmembrane region" description="Helical" evidence="1">
    <location>
        <begin position="6"/>
        <end position="32"/>
    </location>
</feature>
<evidence type="ECO:0000256" key="1">
    <source>
        <dbReference type="SAM" id="Phobius"/>
    </source>
</evidence>
<comment type="caution">
    <text evidence="2">The sequence shown here is derived from an EMBL/GenBank/DDBJ whole genome shotgun (WGS) entry which is preliminary data.</text>
</comment>
<keyword evidence="1" id="KW-0812">Transmembrane</keyword>
<feature type="transmembrane region" description="Helical" evidence="1">
    <location>
        <begin position="247"/>
        <end position="265"/>
    </location>
</feature>
<sequence length="311" mass="34215">MILVQILCALLIIGGLFLMHSISVSDMTGWLVNPFQRQHERKKRIRRITGKRKGRLAAAADNAREMLTAANMGEKIGTYKLAAVLLASVGLLIGLVLDNVLAGLVLAAGLGCSPLIVIRIRTGDYIRSLHEKLESAMGTVTNSYVSSGDLIGAVESSLHLLPTPLDGVFRQFHREIQLIDSDVVKALGRLCTRIDNRYWRDWCDVLVQCQRDRQLRYALPGIVNRLGEMRRAQMEADTAIQKQISDYILTVLIVLGSIPLMAAMMPDWYTMLSQTAAGKITLAVVLAAVLATAVWVARLYRPVVAEGGEKP</sequence>
<gene>
    <name evidence="2" type="ORF">SDC9_118804</name>
</gene>
<organism evidence="2">
    <name type="scientific">bioreactor metagenome</name>
    <dbReference type="NCBI Taxonomy" id="1076179"/>
    <lineage>
        <taxon>unclassified sequences</taxon>
        <taxon>metagenomes</taxon>
        <taxon>ecological metagenomes</taxon>
    </lineage>
</organism>
<dbReference type="AlphaFoldDB" id="A0A645C8B2"/>
<proteinExistence type="predicted"/>
<feature type="transmembrane region" description="Helical" evidence="1">
    <location>
        <begin position="101"/>
        <end position="120"/>
    </location>
</feature>
<dbReference type="EMBL" id="VSSQ01024360">
    <property type="protein sequence ID" value="MPM71833.1"/>
    <property type="molecule type" value="Genomic_DNA"/>
</dbReference>